<protein>
    <recommendedName>
        <fullName evidence="3">Arylamine N-acetyltransferase</fullName>
    </recommendedName>
</protein>
<comment type="similarity">
    <text evidence="1">Belongs to the arylamine N-acetyltransferase family.</text>
</comment>
<dbReference type="GO" id="GO:0016407">
    <property type="term" value="F:acetyltransferase activity"/>
    <property type="evidence" value="ECO:0007669"/>
    <property type="project" value="InterPro"/>
</dbReference>
<sequence>MQKNPLAAPGQDSAALGDFARHFRLQREAPQTLLVENVAAAFASLPYENLTKILKHDREGEVARRGPQEVISDHIRLGSGGTCFSLTAALLHVLRGLGLRAEPILADRHYGENTHCALLVWLNDQPHLLDPGYLVLKPLPLPGTEDLEQVVPTTFNELILRHREQGSKIELHTRQQ</sequence>
<evidence type="ECO:0000313" key="2">
    <source>
        <dbReference type="EMBL" id="SVE50279.1"/>
    </source>
</evidence>
<gene>
    <name evidence="2" type="ORF">METZ01_LOCUS503133</name>
</gene>
<evidence type="ECO:0000256" key="1">
    <source>
        <dbReference type="ARBA" id="ARBA00006547"/>
    </source>
</evidence>
<name>A0A383E115_9ZZZZ</name>
<feature type="non-terminal residue" evidence="2">
    <location>
        <position position="176"/>
    </location>
</feature>
<dbReference type="EMBL" id="UINC01221799">
    <property type="protein sequence ID" value="SVE50279.1"/>
    <property type="molecule type" value="Genomic_DNA"/>
</dbReference>
<proteinExistence type="inferred from homology"/>
<accession>A0A383E115</accession>
<dbReference type="InterPro" id="IPR001447">
    <property type="entry name" value="Arylamine_N-AcTrfase"/>
</dbReference>
<dbReference type="Pfam" id="PF00797">
    <property type="entry name" value="Acetyltransf_2"/>
    <property type="match status" value="1"/>
</dbReference>
<dbReference type="SUPFAM" id="SSF54001">
    <property type="entry name" value="Cysteine proteinases"/>
    <property type="match status" value="1"/>
</dbReference>
<organism evidence="2">
    <name type="scientific">marine metagenome</name>
    <dbReference type="NCBI Taxonomy" id="408172"/>
    <lineage>
        <taxon>unclassified sequences</taxon>
        <taxon>metagenomes</taxon>
        <taxon>ecological metagenomes</taxon>
    </lineage>
</organism>
<evidence type="ECO:0008006" key="3">
    <source>
        <dbReference type="Google" id="ProtNLM"/>
    </source>
</evidence>
<dbReference type="AlphaFoldDB" id="A0A383E115"/>
<dbReference type="InterPro" id="IPR053710">
    <property type="entry name" value="Arylamine_NAT_domain_sf"/>
</dbReference>
<dbReference type="InterPro" id="IPR038765">
    <property type="entry name" value="Papain-like_cys_pep_sf"/>
</dbReference>
<dbReference type="Gene3D" id="3.30.2140.20">
    <property type="match status" value="1"/>
</dbReference>
<reference evidence="2" key="1">
    <citation type="submission" date="2018-05" db="EMBL/GenBank/DDBJ databases">
        <authorList>
            <person name="Lanie J.A."/>
            <person name="Ng W.-L."/>
            <person name="Kazmierczak K.M."/>
            <person name="Andrzejewski T.M."/>
            <person name="Davidsen T.M."/>
            <person name="Wayne K.J."/>
            <person name="Tettelin H."/>
            <person name="Glass J.I."/>
            <person name="Rusch D."/>
            <person name="Podicherti R."/>
            <person name="Tsui H.-C.T."/>
            <person name="Winkler M.E."/>
        </authorList>
    </citation>
    <scope>NUCLEOTIDE SEQUENCE</scope>
</reference>